<keyword evidence="2" id="KW-0975">Bacterial flagellum</keyword>
<dbReference type="InterPro" id="IPR010930">
    <property type="entry name" value="Flg_bb/hook_C_dom"/>
</dbReference>
<dbReference type="InterPro" id="IPR019776">
    <property type="entry name" value="Flagellar_basal_body_rod_CS"/>
</dbReference>
<dbReference type="SUPFAM" id="SSF117143">
    <property type="entry name" value="Flagellar hook protein flgE"/>
    <property type="match status" value="1"/>
</dbReference>
<dbReference type="InterPro" id="IPR037925">
    <property type="entry name" value="FlgE/F/G-like"/>
</dbReference>
<dbReference type="RefSeq" id="WP_118017652.1">
    <property type="nucleotide sequence ID" value="NZ_CAUHGS010000001.1"/>
</dbReference>
<comment type="caution">
    <text evidence="6">The sequence shown here is derived from an EMBL/GenBank/DDBJ whole genome shotgun (WGS) entry which is preliminary data.</text>
</comment>
<evidence type="ECO:0000256" key="2">
    <source>
        <dbReference type="RuleBase" id="RU362116"/>
    </source>
</evidence>
<evidence type="ECO:0000256" key="3">
    <source>
        <dbReference type="SAM" id="MobiDB-lite"/>
    </source>
</evidence>
<dbReference type="NCBIfam" id="TIGR03506">
    <property type="entry name" value="FlgEFG_subfam"/>
    <property type="match status" value="1"/>
</dbReference>
<feature type="domain" description="Flagellar basal body rod protein N-terminal" evidence="4">
    <location>
        <begin position="18"/>
        <end position="35"/>
    </location>
</feature>
<dbReference type="PROSITE" id="PS00588">
    <property type="entry name" value="FLAGELLA_BB_ROD"/>
    <property type="match status" value="1"/>
</dbReference>
<keyword evidence="6" id="KW-0282">Flagellum</keyword>
<dbReference type="EMBL" id="QRZM01000001">
    <property type="protein sequence ID" value="RGV79035.1"/>
    <property type="molecule type" value="Genomic_DNA"/>
</dbReference>
<dbReference type="GO" id="GO:0071978">
    <property type="term" value="P:bacterial-type flagellum-dependent swarming motility"/>
    <property type="evidence" value="ECO:0007669"/>
    <property type="project" value="TreeGrafter"/>
</dbReference>
<dbReference type="Pfam" id="PF00460">
    <property type="entry name" value="Flg_bb_rod"/>
    <property type="match status" value="1"/>
</dbReference>
<evidence type="ECO:0000259" key="4">
    <source>
        <dbReference type="Pfam" id="PF00460"/>
    </source>
</evidence>
<comment type="similarity">
    <text evidence="1 2">Belongs to the flagella basal body rod proteins family.</text>
</comment>
<proteinExistence type="inferred from homology"/>
<protein>
    <submittedName>
        <fullName evidence="6">Flagellar hook-basal body complex protein</fullName>
    </submittedName>
</protein>
<dbReference type="InterPro" id="IPR001444">
    <property type="entry name" value="Flag_bb_rod_N"/>
</dbReference>
<dbReference type="InterPro" id="IPR020013">
    <property type="entry name" value="Flagellar_FlgE/F/G"/>
</dbReference>
<evidence type="ECO:0000313" key="6">
    <source>
        <dbReference type="EMBL" id="RGV79035.1"/>
    </source>
</evidence>
<evidence type="ECO:0000313" key="7">
    <source>
        <dbReference type="Proteomes" id="UP000284543"/>
    </source>
</evidence>
<feature type="domain" description="Flagellar basal-body/hook protein C-terminal" evidence="5">
    <location>
        <begin position="217"/>
        <end position="261"/>
    </location>
</feature>
<gene>
    <name evidence="6" type="ORF">DWW02_04755</name>
</gene>
<comment type="subcellular location">
    <subcellularLocation>
        <location evidence="2">Bacterial flagellum basal body</location>
    </subcellularLocation>
</comment>
<keyword evidence="6" id="KW-0969">Cilium</keyword>
<dbReference type="GO" id="GO:0009425">
    <property type="term" value="C:bacterial-type flagellum basal body"/>
    <property type="evidence" value="ECO:0007669"/>
    <property type="project" value="UniProtKB-SubCell"/>
</dbReference>
<evidence type="ECO:0000256" key="1">
    <source>
        <dbReference type="ARBA" id="ARBA00009677"/>
    </source>
</evidence>
<feature type="compositionally biased region" description="Acidic residues" evidence="3">
    <location>
        <begin position="156"/>
        <end position="174"/>
    </location>
</feature>
<accession>A0A412ZFS2</accession>
<dbReference type="PANTHER" id="PTHR30435">
    <property type="entry name" value="FLAGELLAR PROTEIN"/>
    <property type="match status" value="1"/>
</dbReference>
<sequence>MNQSFYVGALGAGNCTEKLSVISNNLANVNTNGFKPKTTVFSQLINYNLNDSEGAVTELQAGAGMKVQSTYTGFDTSGLTQTGSPMDYAILEPNAFFMVQDPATGAVSYTRDGHFHRAEREDGFYLMTDSGKLVLDQNREPLKAEVTDVDKIQAEMGDEEDEEIEDEEDEEDEEDKPRVSLYTFANPSRLTSVGNNEYVPTDQGAQPILLEKASVTSGALEVSGTDMAKELVRLIECQRAFTYALRMVTTSDEIEGTINTLRG</sequence>
<organism evidence="6 7">
    <name type="scientific">Enterocloster bolteae</name>
    <dbReference type="NCBI Taxonomy" id="208479"/>
    <lineage>
        <taxon>Bacteria</taxon>
        <taxon>Bacillati</taxon>
        <taxon>Bacillota</taxon>
        <taxon>Clostridia</taxon>
        <taxon>Lachnospirales</taxon>
        <taxon>Lachnospiraceae</taxon>
        <taxon>Enterocloster</taxon>
    </lineage>
</organism>
<dbReference type="Proteomes" id="UP000284543">
    <property type="component" value="Unassembled WGS sequence"/>
</dbReference>
<dbReference type="Pfam" id="PF06429">
    <property type="entry name" value="Flg_bbr_C"/>
    <property type="match status" value="1"/>
</dbReference>
<name>A0A412ZFS2_9FIRM</name>
<keyword evidence="6" id="KW-0966">Cell projection</keyword>
<reference evidence="6 7" key="1">
    <citation type="submission" date="2018-08" db="EMBL/GenBank/DDBJ databases">
        <title>A genome reference for cultivated species of the human gut microbiota.</title>
        <authorList>
            <person name="Zou Y."/>
            <person name="Xue W."/>
            <person name="Luo G."/>
        </authorList>
    </citation>
    <scope>NUCLEOTIDE SEQUENCE [LARGE SCALE GENOMIC DNA]</scope>
    <source>
        <strain evidence="6 7">AF14-18</strain>
    </source>
</reference>
<dbReference type="AlphaFoldDB" id="A0A412ZFS2"/>
<evidence type="ECO:0000259" key="5">
    <source>
        <dbReference type="Pfam" id="PF06429"/>
    </source>
</evidence>
<feature type="region of interest" description="Disordered" evidence="3">
    <location>
        <begin position="154"/>
        <end position="179"/>
    </location>
</feature>
<dbReference type="PANTHER" id="PTHR30435:SF19">
    <property type="entry name" value="FLAGELLAR BASAL-BODY ROD PROTEIN FLGG"/>
    <property type="match status" value="1"/>
</dbReference>